<name>A0A378YP07_9NOCA</name>
<protein>
    <submittedName>
        <fullName evidence="4">Division inhibitor protein</fullName>
    </submittedName>
</protein>
<dbReference type="RefSeq" id="WP_039816228.1">
    <property type="nucleotide sequence ID" value="NZ_UGRY01000002.1"/>
</dbReference>
<dbReference type="InterPro" id="IPR050109">
    <property type="entry name" value="HTH-type_TetR-like_transc_reg"/>
</dbReference>
<evidence type="ECO:0000256" key="2">
    <source>
        <dbReference type="PROSITE-ProRule" id="PRU00335"/>
    </source>
</evidence>
<evidence type="ECO:0000313" key="4">
    <source>
        <dbReference type="EMBL" id="SUA78854.1"/>
    </source>
</evidence>
<dbReference type="STRING" id="1406858.GCA_000710895_02545"/>
<keyword evidence="5" id="KW-1185">Reference proteome</keyword>
<dbReference type="Gene3D" id="1.10.357.10">
    <property type="entry name" value="Tetracycline Repressor, domain 2"/>
    <property type="match status" value="1"/>
</dbReference>
<evidence type="ECO:0000256" key="1">
    <source>
        <dbReference type="ARBA" id="ARBA00023125"/>
    </source>
</evidence>
<dbReference type="GO" id="GO:0000976">
    <property type="term" value="F:transcription cis-regulatory region binding"/>
    <property type="evidence" value="ECO:0007669"/>
    <property type="project" value="TreeGrafter"/>
</dbReference>
<dbReference type="PANTHER" id="PTHR30055">
    <property type="entry name" value="HTH-TYPE TRANSCRIPTIONAL REGULATOR RUTR"/>
    <property type="match status" value="1"/>
</dbReference>
<dbReference type="OrthoDB" id="8479950at2"/>
<organism evidence="4 5">
    <name type="scientific">Nocardia otitidiscaviarum</name>
    <dbReference type="NCBI Taxonomy" id="1823"/>
    <lineage>
        <taxon>Bacteria</taxon>
        <taxon>Bacillati</taxon>
        <taxon>Actinomycetota</taxon>
        <taxon>Actinomycetes</taxon>
        <taxon>Mycobacteriales</taxon>
        <taxon>Nocardiaceae</taxon>
        <taxon>Nocardia</taxon>
    </lineage>
</organism>
<dbReference type="SUPFAM" id="SSF46689">
    <property type="entry name" value="Homeodomain-like"/>
    <property type="match status" value="1"/>
</dbReference>
<dbReference type="PROSITE" id="PS50977">
    <property type="entry name" value="HTH_TETR_2"/>
    <property type="match status" value="1"/>
</dbReference>
<keyword evidence="1 2" id="KW-0238">DNA-binding</keyword>
<dbReference type="AlphaFoldDB" id="A0A378YP07"/>
<gene>
    <name evidence="4" type="ORF">NCTC1934_03542</name>
</gene>
<reference evidence="4 5" key="1">
    <citation type="submission" date="2018-06" db="EMBL/GenBank/DDBJ databases">
        <authorList>
            <consortium name="Pathogen Informatics"/>
            <person name="Doyle S."/>
        </authorList>
    </citation>
    <scope>NUCLEOTIDE SEQUENCE [LARGE SCALE GENOMIC DNA]</scope>
    <source>
        <strain evidence="4 5">NCTC1934</strain>
    </source>
</reference>
<dbReference type="PANTHER" id="PTHR30055:SF174">
    <property type="entry name" value="TRANSCRIPTIONAL REGULATORY PROTEIN (PROBABLY TETR-FAMILY)-RELATED"/>
    <property type="match status" value="1"/>
</dbReference>
<dbReference type="InterPro" id="IPR001647">
    <property type="entry name" value="HTH_TetR"/>
</dbReference>
<feature type="DNA-binding region" description="H-T-H motif" evidence="2">
    <location>
        <begin position="33"/>
        <end position="52"/>
    </location>
</feature>
<accession>A0A378YP07</accession>
<dbReference type="GO" id="GO:0003700">
    <property type="term" value="F:DNA-binding transcription factor activity"/>
    <property type="evidence" value="ECO:0007669"/>
    <property type="project" value="TreeGrafter"/>
</dbReference>
<evidence type="ECO:0000313" key="5">
    <source>
        <dbReference type="Proteomes" id="UP000255467"/>
    </source>
</evidence>
<evidence type="ECO:0000259" key="3">
    <source>
        <dbReference type="PROSITE" id="PS50977"/>
    </source>
</evidence>
<feature type="domain" description="HTH tetR-type" evidence="3">
    <location>
        <begin position="10"/>
        <end position="70"/>
    </location>
</feature>
<dbReference type="EMBL" id="UGRY01000002">
    <property type="protein sequence ID" value="SUA78854.1"/>
    <property type="molecule type" value="Genomic_DNA"/>
</dbReference>
<dbReference type="InterPro" id="IPR009057">
    <property type="entry name" value="Homeodomain-like_sf"/>
</dbReference>
<proteinExistence type="predicted"/>
<dbReference type="PRINTS" id="PR00455">
    <property type="entry name" value="HTHTETR"/>
</dbReference>
<sequence>MPPRRRLTPERRRSELLEVGARMFAEHPYDEVLMEQVAERAGISRALLYRHFPTKRELFTAIYQQAADQLLSDAALDRTRPLREQLATALDKNIDYFAANRNTYLAANRTLAGDPTVQAIMTGHHAAWREQLLDAAGLDGHERALTSAVLLSWLLFVHSLCVEWLEHQQFSRTELRTACVGALLGALPGEH</sequence>
<dbReference type="Pfam" id="PF00440">
    <property type="entry name" value="TetR_N"/>
    <property type="match status" value="1"/>
</dbReference>
<dbReference type="Proteomes" id="UP000255467">
    <property type="component" value="Unassembled WGS sequence"/>
</dbReference>